<sequence>MNVKELEKMRHEILVQILDDLTEEFFAANLSEKEKEEDVEVLRVIFDDMGYETGLDAMGEYAFLPIHTTEDEVQYFSSAIIIADTIEKQNLPKLYEAMSILNFYMQCGAYCIDKDKQVLAYKLTTPLPIGLSKEDLYQQVNICMGNSVAVTDQYCDLILRVNEGSLDIPDMLNELGIYEENS</sequence>
<reference evidence="1" key="1">
    <citation type="submission" date="2019-04" db="EMBL/GenBank/DDBJ databases">
        <title>Evolution of Biomass-Degrading Anaerobic Consortia Revealed by Metagenomics.</title>
        <authorList>
            <person name="Peng X."/>
        </authorList>
    </citation>
    <scope>NUCLEOTIDE SEQUENCE</scope>
    <source>
        <strain evidence="1">SIG311</strain>
    </source>
</reference>
<evidence type="ECO:0000313" key="1">
    <source>
        <dbReference type="EMBL" id="MBE5918922.1"/>
    </source>
</evidence>
<comment type="caution">
    <text evidence="1">The sequence shown here is derived from an EMBL/GenBank/DDBJ whole genome shotgun (WGS) entry which is preliminary data.</text>
</comment>
<accession>A0A927U897</accession>
<evidence type="ECO:0000313" key="2">
    <source>
        <dbReference type="Proteomes" id="UP000766246"/>
    </source>
</evidence>
<gene>
    <name evidence="1" type="ORF">E7272_03670</name>
</gene>
<protein>
    <submittedName>
        <fullName evidence="1">Uncharacterized protein</fullName>
    </submittedName>
</protein>
<dbReference type="EMBL" id="SVER01000007">
    <property type="protein sequence ID" value="MBE5918922.1"/>
    <property type="molecule type" value="Genomic_DNA"/>
</dbReference>
<proteinExistence type="predicted"/>
<name>A0A927U897_9FIRM</name>
<dbReference type="Proteomes" id="UP000766246">
    <property type="component" value="Unassembled WGS sequence"/>
</dbReference>
<organism evidence="1 2">
    <name type="scientific">Pseudobutyrivibrio ruminis</name>
    <dbReference type="NCBI Taxonomy" id="46206"/>
    <lineage>
        <taxon>Bacteria</taxon>
        <taxon>Bacillati</taxon>
        <taxon>Bacillota</taxon>
        <taxon>Clostridia</taxon>
        <taxon>Lachnospirales</taxon>
        <taxon>Lachnospiraceae</taxon>
        <taxon>Pseudobutyrivibrio</taxon>
    </lineage>
</organism>
<dbReference type="AlphaFoldDB" id="A0A927U897"/>